<dbReference type="PANTHER" id="PTHR21060:SF15">
    <property type="entry name" value="ACETATE KINASE-RELATED"/>
    <property type="match status" value="1"/>
</dbReference>
<dbReference type="EMBL" id="CP060713">
    <property type="protein sequence ID" value="QNN52379.1"/>
    <property type="molecule type" value="Genomic_DNA"/>
</dbReference>
<dbReference type="GO" id="GO:0006083">
    <property type="term" value="P:acetate metabolic process"/>
    <property type="evidence" value="ECO:0007669"/>
    <property type="project" value="TreeGrafter"/>
</dbReference>
<comment type="pathway">
    <text evidence="6">Metabolic intermediate biosynthesis; acetyl-CoA biosynthesis; acetyl-CoA from acetate: step 1/2.</text>
</comment>
<dbReference type="Gene3D" id="3.30.420.40">
    <property type="match status" value="2"/>
</dbReference>
<dbReference type="EC" id="2.7.2.1" evidence="6"/>
<comment type="subunit">
    <text evidence="6">Homodimer.</text>
</comment>
<gene>
    <name evidence="6" type="primary">ackA</name>
    <name evidence="8" type="ORF">H9L09_18160</name>
</gene>
<dbReference type="UniPathway" id="UPA00340">
    <property type="reaction ID" value="UER00458"/>
</dbReference>
<feature type="binding site" evidence="6">
    <location>
        <begin position="281"/>
        <end position="283"/>
    </location>
    <ligand>
        <name>ATP</name>
        <dbReference type="ChEBI" id="CHEBI:30616"/>
    </ligand>
</feature>
<evidence type="ECO:0000256" key="5">
    <source>
        <dbReference type="ARBA" id="ARBA00022840"/>
    </source>
</evidence>
<dbReference type="SUPFAM" id="SSF53067">
    <property type="entry name" value="Actin-like ATPase domain"/>
    <property type="match status" value="2"/>
</dbReference>
<feature type="site" description="Transition state stabilizer" evidence="6">
    <location>
        <position position="179"/>
    </location>
</feature>
<comment type="function">
    <text evidence="6">Catalyzes the formation of acetyl phosphate from acetate and ATP. Can also catalyze the reverse reaction.</text>
</comment>
<dbReference type="InterPro" id="IPR023865">
    <property type="entry name" value="Aliphatic_acid_kinase_CS"/>
</dbReference>
<feature type="binding site" evidence="6">
    <location>
        <position position="383"/>
    </location>
    <ligand>
        <name>Mg(2+)</name>
        <dbReference type="ChEBI" id="CHEBI:18420"/>
    </ligand>
</feature>
<feature type="binding site" evidence="6">
    <location>
        <begin position="207"/>
        <end position="211"/>
    </location>
    <ligand>
        <name>ATP</name>
        <dbReference type="ChEBI" id="CHEBI:30616"/>
    </ligand>
</feature>
<organism evidence="8 9">
    <name type="scientific">Nocardioides mesophilus</name>
    <dbReference type="NCBI Taxonomy" id="433659"/>
    <lineage>
        <taxon>Bacteria</taxon>
        <taxon>Bacillati</taxon>
        <taxon>Actinomycetota</taxon>
        <taxon>Actinomycetes</taxon>
        <taxon>Propionibacteriales</taxon>
        <taxon>Nocardioidaceae</taxon>
        <taxon>Nocardioides</taxon>
    </lineage>
</organism>
<comment type="similarity">
    <text evidence="1 6 7">Belongs to the acetokinase family.</text>
</comment>
<feature type="binding site" evidence="6">
    <location>
        <position position="9"/>
    </location>
    <ligand>
        <name>Mg(2+)</name>
        <dbReference type="ChEBI" id="CHEBI:18420"/>
    </ligand>
</feature>
<evidence type="ECO:0000313" key="8">
    <source>
        <dbReference type="EMBL" id="QNN52379.1"/>
    </source>
</evidence>
<dbReference type="RefSeq" id="WP_187578221.1">
    <property type="nucleotide sequence ID" value="NZ_CP060713.1"/>
</dbReference>
<dbReference type="PIRSF" id="PIRSF000722">
    <property type="entry name" value="Acetate_prop_kin"/>
    <property type="match status" value="1"/>
</dbReference>
<evidence type="ECO:0000256" key="1">
    <source>
        <dbReference type="ARBA" id="ARBA00008748"/>
    </source>
</evidence>
<keyword evidence="4 6" id="KW-0418">Kinase</keyword>
<feature type="active site" description="Proton donor/acceptor" evidence="6">
    <location>
        <position position="147"/>
    </location>
</feature>
<dbReference type="Pfam" id="PF00871">
    <property type="entry name" value="Acetate_kinase"/>
    <property type="match status" value="1"/>
</dbReference>
<comment type="subcellular location">
    <subcellularLocation>
        <location evidence="6">Cytoplasm</location>
    </subcellularLocation>
</comment>
<dbReference type="GO" id="GO:0008776">
    <property type="term" value="F:acetate kinase activity"/>
    <property type="evidence" value="ECO:0007669"/>
    <property type="project" value="UniProtKB-UniRule"/>
</dbReference>
<dbReference type="HAMAP" id="MF_00020">
    <property type="entry name" value="Acetate_kinase"/>
    <property type="match status" value="1"/>
</dbReference>
<keyword evidence="6" id="KW-0460">Magnesium</keyword>
<reference evidence="8 9" key="1">
    <citation type="submission" date="2020-08" db="EMBL/GenBank/DDBJ databases">
        <title>Genome sequence of Nocardioides mesophilus KACC 16243T.</title>
        <authorList>
            <person name="Hyun D.-W."/>
            <person name="Bae J.-W."/>
        </authorList>
    </citation>
    <scope>NUCLEOTIDE SEQUENCE [LARGE SCALE GENOMIC DNA]</scope>
    <source>
        <strain evidence="8 9">KACC 16243</strain>
    </source>
</reference>
<accession>A0A7G9R9V4</accession>
<dbReference type="KEGG" id="nmes:H9L09_18160"/>
<dbReference type="PROSITE" id="PS01076">
    <property type="entry name" value="ACETATE_KINASE_2"/>
    <property type="match status" value="1"/>
</dbReference>
<dbReference type="AlphaFoldDB" id="A0A7G9R9V4"/>
<evidence type="ECO:0000256" key="4">
    <source>
        <dbReference type="ARBA" id="ARBA00022777"/>
    </source>
</evidence>
<feature type="binding site" evidence="6">
    <location>
        <position position="90"/>
    </location>
    <ligand>
        <name>substrate</name>
    </ligand>
</feature>
<dbReference type="GO" id="GO:0006085">
    <property type="term" value="P:acetyl-CoA biosynthetic process"/>
    <property type="evidence" value="ECO:0007669"/>
    <property type="project" value="UniProtKB-UniRule"/>
</dbReference>
<comment type="caution">
    <text evidence="6">Lacks conserved residue(s) required for the propagation of feature annotation.</text>
</comment>
<dbReference type="InterPro" id="IPR043129">
    <property type="entry name" value="ATPase_NBD"/>
</dbReference>
<dbReference type="PROSITE" id="PS01075">
    <property type="entry name" value="ACETATE_KINASE_1"/>
    <property type="match status" value="1"/>
</dbReference>
<sequence>MSALVLVINTGSSSLKYSLVDADSGEKRADGLVERIGEGTGVITHHAADGEHRVERPVADHEQALRAALDAFAEHGPSLHDADIRAVGHRVVHGGARFSSPARVDDELIEAVTELVPLAPLHNPANLEGLRVARKLFPDLPQVAIFDTAFHQTLPEHAYTYAVPRSWRDDHQIRRYGFHGTSYAFVSRAAADLLGRPLEEVNLIVLHLGNGCSATAIEGGRSVETSMGLTPLEGLVMGTRSGDLDPAVPAHLHRQLGWSLEEIDDALNKTSGLKGLTGHNDFRTLEKLRADGDEDARLGFEVYCHRIRKYVGAYYAVLGHVDAVVFTAGVGQNAPQVRARSLSGLERLGVVLDAERNDVRPDRPTVVSAEGSEVAVLVVPTNEEWEIARQTLAVVDAGGGPDDTGR</sequence>
<dbReference type="GO" id="GO:0000287">
    <property type="term" value="F:magnesium ion binding"/>
    <property type="evidence" value="ECO:0007669"/>
    <property type="project" value="UniProtKB-UniRule"/>
</dbReference>
<keyword evidence="2 6" id="KW-0808">Transferase</keyword>
<evidence type="ECO:0000256" key="7">
    <source>
        <dbReference type="RuleBase" id="RU003835"/>
    </source>
</evidence>
<name>A0A7G9R9V4_9ACTN</name>
<feature type="site" description="Transition state stabilizer" evidence="6">
    <location>
        <position position="240"/>
    </location>
</feature>
<keyword evidence="3 6" id="KW-0547">Nucleotide-binding</keyword>
<feature type="binding site" evidence="6">
    <location>
        <position position="16"/>
    </location>
    <ligand>
        <name>ATP</name>
        <dbReference type="ChEBI" id="CHEBI:30616"/>
    </ligand>
</feature>
<comment type="cofactor">
    <cofactor evidence="6">
        <name>Mg(2+)</name>
        <dbReference type="ChEBI" id="CHEBI:18420"/>
    </cofactor>
    <cofactor evidence="6">
        <name>Mn(2+)</name>
        <dbReference type="ChEBI" id="CHEBI:29035"/>
    </cofactor>
    <text evidence="6">Mg(2+). Can also accept Mn(2+).</text>
</comment>
<evidence type="ECO:0000256" key="2">
    <source>
        <dbReference type="ARBA" id="ARBA00022679"/>
    </source>
</evidence>
<dbReference type="PRINTS" id="PR00471">
    <property type="entry name" value="ACETATEKNASE"/>
</dbReference>
<dbReference type="CDD" id="cd24010">
    <property type="entry name" value="ASKHA_NBD_AcK_PK"/>
    <property type="match status" value="1"/>
</dbReference>
<comment type="catalytic activity">
    <reaction evidence="6">
        <text>acetate + ATP = acetyl phosphate + ADP</text>
        <dbReference type="Rhea" id="RHEA:11352"/>
        <dbReference type="ChEBI" id="CHEBI:22191"/>
        <dbReference type="ChEBI" id="CHEBI:30089"/>
        <dbReference type="ChEBI" id="CHEBI:30616"/>
        <dbReference type="ChEBI" id="CHEBI:456216"/>
        <dbReference type="EC" id="2.7.2.1"/>
    </reaction>
</comment>
<protein>
    <recommendedName>
        <fullName evidence="6">Acetate kinase</fullName>
        <ecNumber evidence="6">2.7.2.1</ecNumber>
    </recommendedName>
    <alternativeName>
        <fullName evidence="6">Acetokinase</fullName>
    </alternativeName>
</protein>
<dbReference type="NCBIfam" id="TIGR00016">
    <property type="entry name" value="ackA"/>
    <property type="match status" value="1"/>
</dbReference>
<keyword evidence="6" id="KW-0479">Metal-binding</keyword>
<evidence type="ECO:0000256" key="3">
    <source>
        <dbReference type="ARBA" id="ARBA00022741"/>
    </source>
</evidence>
<dbReference type="InterPro" id="IPR000890">
    <property type="entry name" value="Aliphatic_acid_kin_short-chain"/>
</dbReference>
<keyword evidence="9" id="KW-1185">Reference proteome</keyword>
<evidence type="ECO:0000313" key="9">
    <source>
        <dbReference type="Proteomes" id="UP000515947"/>
    </source>
</evidence>
<dbReference type="GO" id="GO:0005737">
    <property type="term" value="C:cytoplasm"/>
    <property type="evidence" value="ECO:0007669"/>
    <property type="project" value="UniProtKB-SubCell"/>
</dbReference>
<dbReference type="GO" id="GO:0005524">
    <property type="term" value="F:ATP binding"/>
    <property type="evidence" value="ECO:0007669"/>
    <property type="project" value="UniProtKB-KW"/>
</dbReference>
<keyword evidence="5 6" id="KW-0067">ATP-binding</keyword>
<dbReference type="InterPro" id="IPR004372">
    <property type="entry name" value="Ac/propionate_kinase"/>
</dbReference>
<proteinExistence type="inferred from homology"/>
<dbReference type="PANTHER" id="PTHR21060">
    <property type="entry name" value="ACETATE KINASE"/>
    <property type="match status" value="1"/>
</dbReference>
<dbReference type="Proteomes" id="UP000515947">
    <property type="component" value="Chromosome"/>
</dbReference>
<evidence type="ECO:0000256" key="6">
    <source>
        <dbReference type="HAMAP-Rule" id="MF_00020"/>
    </source>
</evidence>
<keyword evidence="6" id="KW-0963">Cytoplasm</keyword>